<evidence type="ECO:0000256" key="1">
    <source>
        <dbReference type="ARBA" id="ARBA00022898"/>
    </source>
</evidence>
<organism evidence="3 4">
    <name type="scientific">Candidatus Nitrosopumilus salarius BD31</name>
    <dbReference type="NCBI Taxonomy" id="859350"/>
    <lineage>
        <taxon>Archaea</taxon>
        <taxon>Nitrososphaerota</taxon>
        <taxon>Nitrososphaeria</taxon>
        <taxon>Nitrosopumilales</taxon>
        <taxon>Nitrosopumilaceae</taxon>
        <taxon>Nitrosopumilus</taxon>
    </lineage>
</organism>
<dbReference type="PANTHER" id="PTHR43586">
    <property type="entry name" value="CYSTEINE DESULFURASE"/>
    <property type="match status" value="1"/>
</dbReference>
<keyword evidence="1" id="KW-0663">Pyridoxal phosphate</keyword>
<dbReference type="SUPFAM" id="SSF53383">
    <property type="entry name" value="PLP-dependent transferases"/>
    <property type="match status" value="1"/>
</dbReference>
<dbReference type="PATRIC" id="fig|859350.6.peg.616"/>
<evidence type="ECO:0000259" key="2">
    <source>
        <dbReference type="Pfam" id="PF00266"/>
    </source>
</evidence>
<evidence type="ECO:0000313" key="4">
    <source>
        <dbReference type="Proteomes" id="UP000003423"/>
    </source>
</evidence>
<gene>
    <name evidence="3" type="ORF">BD31_I1917</name>
</gene>
<proteinExistence type="predicted"/>
<dbReference type="InterPro" id="IPR000192">
    <property type="entry name" value="Aminotrans_V_dom"/>
</dbReference>
<sequence length="102" mass="11918">MLNFGIKNIYEKNQYLSNILREELSNIPNITLYGPDDPNKRTSIVSFNIKGFDSQEIVDKLEKQNIILAVREIMEKKIVRISPHFYNNEPQILQVIDAIKKL</sequence>
<dbReference type="InterPro" id="IPR015422">
    <property type="entry name" value="PyrdxlP-dep_Trfase_small"/>
</dbReference>
<comment type="caution">
    <text evidence="3">The sequence shown here is derived from an EMBL/GenBank/DDBJ whole genome shotgun (WGS) entry which is preliminary data.</text>
</comment>
<reference evidence="3 4" key="1">
    <citation type="journal article" date="2012" name="J. Bacteriol.">
        <title>Genome sequence of "Candidatus Nitrosopumilus salaria" BD31, an ammonia-oxidizing archaeon from the San Francisco Bay estuary.</title>
        <authorList>
            <person name="Mosier A.C."/>
            <person name="Allen E.E."/>
            <person name="Kim M."/>
            <person name="Ferriera S."/>
            <person name="Francis C.A."/>
        </authorList>
    </citation>
    <scope>NUCLEOTIDE SEQUENCE [LARGE SCALE GENOMIC DNA]</scope>
    <source>
        <strain evidence="3 4">BD31</strain>
    </source>
</reference>
<dbReference type="Pfam" id="PF00266">
    <property type="entry name" value="Aminotran_5"/>
    <property type="match status" value="1"/>
</dbReference>
<evidence type="ECO:0000313" key="3">
    <source>
        <dbReference type="EMBL" id="EIJ66364.1"/>
    </source>
</evidence>
<dbReference type="AlphaFoldDB" id="I3D3S1"/>
<dbReference type="EMBL" id="AEXL02000066">
    <property type="protein sequence ID" value="EIJ66364.1"/>
    <property type="molecule type" value="Genomic_DNA"/>
</dbReference>
<keyword evidence="4" id="KW-1185">Reference proteome</keyword>
<accession>I3D3S1</accession>
<dbReference type="PANTHER" id="PTHR43586:SF8">
    <property type="entry name" value="CYSTEINE DESULFURASE 1, CHLOROPLASTIC"/>
    <property type="match status" value="1"/>
</dbReference>
<protein>
    <recommendedName>
        <fullName evidence="2">Aminotransferase class V domain-containing protein</fullName>
    </recommendedName>
</protein>
<name>I3D3S1_9ARCH</name>
<dbReference type="Gene3D" id="3.90.1150.10">
    <property type="entry name" value="Aspartate Aminotransferase, domain 1"/>
    <property type="match status" value="1"/>
</dbReference>
<feature type="domain" description="Aminotransferase class V" evidence="2">
    <location>
        <begin position="3"/>
        <end position="92"/>
    </location>
</feature>
<dbReference type="Proteomes" id="UP000003423">
    <property type="component" value="Unassembled WGS sequence"/>
</dbReference>
<dbReference type="InterPro" id="IPR015424">
    <property type="entry name" value="PyrdxlP-dep_Trfase"/>
</dbReference>